<dbReference type="Proteomes" id="UP000218172">
    <property type="component" value="Unassembled WGS sequence"/>
</dbReference>
<feature type="region of interest" description="Disordered" evidence="1">
    <location>
        <begin position="48"/>
        <end position="70"/>
    </location>
</feature>
<feature type="compositionally biased region" description="Polar residues" evidence="1">
    <location>
        <begin position="61"/>
        <end position="70"/>
    </location>
</feature>
<feature type="domain" description="Transcriptional regulator SutA RNAP-binding" evidence="2">
    <location>
        <begin position="24"/>
        <end position="57"/>
    </location>
</feature>
<dbReference type="AlphaFoldDB" id="A0A2A4MT06"/>
<evidence type="ECO:0000313" key="3">
    <source>
        <dbReference type="EMBL" id="PCH63245.1"/>
    </source>
</evidence>
<name>A0A2A4MT06_9GAMM</name>
<protein>
    <recommendedName>
        <fullName evidence="2">Transcriptional regulator SutA RNAP-binding domain-containing protein</fullName>
    </recommendedName>
</protein>
<gene>
    <name evidence="3" type="ORF">COC19_01275</name>
</gene>
<proteinExistence type="predicted"/>
<organism evidence="3 4">
    <name type="scientific">SAR86 cluster bacterium</name>
    <dbReference type="NCBI Taxonomy" id="2030880"/>
    <lineage>
        <taxon>Bacteria</taxon>
        <taxon>Pseudomonadati</taxon>
        <taxon>Pseudomonadota</taxon>
        <taxon>Gammaproteobacteria</taxon>
        <taxon>SAR86 cluster</taxon>
    </lineage>
</organism>
<comment type="caution">
    <text evidence="3">The sequence shown here is derived from an EMBL/GenBank/DDBJ whole genome shotgun (WGS) entry which is preliminary data.</text>
</comment>
<feature type="region of interest" description="Disordered" evidence="1">
    <location>
        <begin position="1"/>
        <end position="22"/>
    </location>
</feature>
<evidence type="ECO:0000256" key="1">
    <source>
        <dbReference type="SAM" id="MobiDB-lite"/>
    </source>
</evidence>
<sequence length="70" mass="7592">MQEEILSGNSNAQEALAESRTIDSRRDLRHQLAADVNAFLSGGGKINEIEPNITADPPKKPTNNYGSRAI</sequence>
<reference evidence="4" key="1">
    <citation type="submission" date="2017-08" db="EMBL/GenBank/DDBJ databases">
        <title>A dynamic microbial community with high functional redundancy inhabits the cold, oxic subseafloor aquifer.</title>
        <authorList>
            <person name="Tully B.J."/>
            <person name="Wheat C.G."/>
            <person name="Glazer B.T."/>
            <person name="Huber J.A."/>
        </authorList>
    </citation>
    <scope>NUCLEOTIDE SEQUENCE [LARGE SCALE GENOMIC DNA]</scope>
</reference>
<evidence type="ECO:0000259" key="2">
    <source>
        <dbReference type="Pfam" id="PF20661"/>
    </source>
</evidence>
<dbReference type="InterPro" id="IPR049191">
    <property type="entry name" value="SutA_RBD"/>
</dbReference>
<evidence type="ECO:0000313" key="4">
    <source>
        <dbReference type="Proteomes" id="UP000218172"/>
    </source>
</evidence>
<dbReference type="EMBL" id="NVQR01000023">
    <property type="protein sequence ID" value="PCH63245.1"/>
    <property type="molecule type" value="Genomic_DNA"/>
</dbReference>
<dbReference type="Pfam" id="PF20661">
    <property type="entry name" value="SutA-RBD"/>
    <property type="match status" value="1"/>
</dbReference>
<accession>A0A2A4MT06</accession>